<feature type="domain" description="Zinc finger PHD-type" evidence="5">
    <location>
        <begin position="111"/>
        <end position="177"/>
    </location>
</feature>
<feature type="region of interest" description="Disordered" evidence="4">
    <location>
        <begin position="315"/>
        <end position="334"/>
    </location>
</feature>
<dbReference type="Gene3D" id="3.30.40.10">
    <property type="entry name" value="Zinc/RING finger domain, C3HC4 (zinc finger)"/>
    <property type="match status" value="2"/>
</dbReference>
<keyword evidence="2" id="KW-0863">Zinc-finger</keyword>
<reference evidence="6" key="1">
    <citation type="submission" date="2023-07" db="EMBL/GenBank/DDBJ databases">
        <title>A chromosome-level genome assembly of Lolium multiflorum.</title>
        <authorList>
            <person name="Chen Y."/>
            <person name="Copetti D."/>
            <person name="Kolliker R."/>
            <person name="Studer B."/>
        </authorList>
    </citation>
    <scope>NUCLEOTIDE SEQUENCE</scope>
    <source>
        <strain evidence="6">02402/16</strain>
        <tissue evidence="6">Leaf</tissue>
    </source>
</reference>
<dbReference type="GO" id="GO:0008270">
    <property type="term" value="F:zinc ion binding"/>
    <property type="evidence" value="ECO:0007669"/>
    <property type="project" value="UniProtKB-KW"/>
</dbReference>
<feature type="domain" description="Zinc finger PHD-type" evidence="5">
    <location>
        <begin position="178"/>
        <end position="234"/>
    </location>
</feature>
<keyword evidence="1" id="KW-0479">Metal-binding</keyword>
<evidence type="ECO:0000313" key="6">
    <source>
        <dbReference type="EMBL" id="KAK1687128.1"/>
    </source>
</evidence>
<feature type="region of interest" description="Disordered" evidence="4">
    <location>
        <begin position="260"/>
        <end position="310"/>
    </location>
</feature>
<sequence length="334" mass="37836">MCLQTLFVHKALFCCSLYRLTLIVSVPYQYIVELINRANRLDRGACVLCDDGGDLICCDGGCQRSFHPTEEHGEDSMCATLGMPEEQWQKHVAQGDAALYTCKNCQYKQHQCFACGLLGSSDLASGPEVFQCKHQKCGHFYHPNCVAKLLNPDSKTRAVLHVQHIAGGLEFECPVHQCKSCKEAENKDYKEMQFAVCRRCPTAYHRKCLPSDISFEESEETGNPRRAWEKILHKQILIYCMKHEIQPDLGTPMRDHIFFPDGRNPVASKRARGTPQEHDILEKDEQLDRPSSSKPSQSPQPAEIGHHRVKPIDSFAPKHLFLRPQPGSCGWLDE</sequence>
<evidence type="ECO:0000256" key="2">
    <source>
        <dbReference type="ARBA" id="ARBA00022771"/>
    </source>
</evidence>
<protein>
    <recommendedName>
        <fullName evidence="5">Zinc finger PHD-type domain-containing protein</fullName>
    </recommendedName>
</protein>
<dbReference type="AlphaFoldDB" id="A0AAD8TSW7"/>
<gene>
    <name evidence="6" type="ORF">QYE76_047976</name>
</gene>
<evidence type="ECO:0000256" key="4">
    <source>
        <dbReference type="SAM" id="MobiDB-lite"/>
    </source>
</evidence>
<comment type="caution">
    <text evidence="6">The sequence shown here is derived from an EMBL/GenBank/DDBJ whole genome shotgun (WGS) entry which is preliminary data.</text>
</comment>
<evidence type="ECO:0000313" key="7">
    <source>
        <dbReference type="Proteomes" id="UP001231189"/>
    </source>
</evidence>
<feature type="compositionally biased region" description="Basic and acidic residues" evidence="4">
    <location>
        <begin position="275"/>
        <end position="288"/>
    </location>
</feature>
<dbReference type="InterPro" id="IPR001965">
    <property type="entry name" value="Znf_PHD"/>
</dbReference>
<evidence type="ECO:0000256" key="3">
    <source>
        <dbReference type="ARBA" id="ARBA00022833"/>
    </source>
</evidence>
<dbReference type="InterPro" id="IPR013083">
    <property type="entry name" value="Znf_RING/FYVE/PHD"/>
</dbReference>
<dbReference type="Proteomes" id="UP001231189">
    <property type="component" value="Unassembled WGS sequence"/>
</dbReference>
<name>A0AAD8TSW7_LOLMU</name>
<keyword evidence="3" id="KW-0862">Zinc</keyword>
<dbReference type="InterPro" id="IPR055198">
    <property type="entry name" value="NSD_PHD"/>
</dbReference>
<dbReference type="Pfam" id="PF22908">
    <property type="entry name" value="PHD_NSD"/>
    <property type="match status" value="1"/>
</dbReference>
<proteinExistence type="predicted"/>
<feature type="domain" description="Zinc finger PHD-type" evidence="5">
    <location>
        <begin position="45"/>
        <end position="106"/>
    </location>
</feature>
<accession>A0AAD8TSW7</accession>
<dbReference type="EMBL" id="JAUUTY010000002">
    <property type="protein sequence ID" value="KAK1687128.1"/>
    <property type="molecule type" value="Genomic_DNA"/>
</dbReference>
<evidence type="ECO:0000256" key="1">
    <source>
        <dbReference type="ARBA" id="ARBA00022723"/>
    </source>
</evidence>
<keyword evidence="7" id="KW-1185">Reference proteome</keyword>
<dbReference type="PANTHER" id="PTHR46235:SF2">
    <property type="entry name" value="GLYCOPROTEIN FAMILY PROTEIN, PUTATIVE, EXPRESSED-RELATED"/>
    <property type="match status" value="1"/>
</dbReference>
<feature type="compositionally biased region" description="Low complexity" evidence="4">
    <location>
        <begin position="290"/>
        <end position="301"/>
    </location>
</feature>
<organism evidence="6 7">
    <name type="scientific">Lolium multiflorum</name>
    <name type="common">Italian ryegrass</name>
    <name type="synonym">Lolium perenne subsp. multiflorum</name>
    <dbReference type="NCBI Taxonomy" id="4521"/>
    <lineage>
        <taxon>Eukaryota</taxon>
        <taxon>Viridiplantae</taxon>
        <taxon>Streptophyta</taxon>
        <taxon>Embryophyta</taxon>
        <taxon>Tracheophyta</taxon>
        <taxon>Spermatophyta</taxon>
        <taxon>Magnoliopsida</taxon>
        <taxon>Liliopsida</taxon>
        <taxon>Poales</taxon>
        <taxon>Poaceae</taxon>
        <taxon>BOP clade</taxon>
        <taxon>Pooideae</taxon>
        <taxon>Poodae</taxon>
        <taxon>Poeae</taxon>
        <taxon>Poeae Chloroplast Group 2 (Poeae type)</taxon>
        <taxon>Loliodinae</taxon>
        <taxon>Loliinae</taxon>
        <taxon>Lolium</taxon>
    </lineage>
</organism>
<dbReference type="PANTHER" id="PTHR46235">
    <property type="entry name" value="PHD FINGER-CONTAINING PROTEIN DDB_G0268158"/>
    <property type="match status" value="1"/>
</dbReference>
<evidence type="ECO:0000259" key="5">
    <source>
        <dbReference type="SMART" id="SM00249"/>
    </source>
</evidence>
<dbReference type="SMART" id="SM00249">
    <property type="entry name" value="PHD"/>
    <property type="match status" value="3"/>
</dbReference>